<dbReference type="NCBIfam" id="TIGR00237">
    <property type="entry name" value="xseA"/>
    <property type="match status" value="1"/>
</dbReference>
<keyword evidence="1" id="KW-0963">Cytoplasm</keyword>
<feature type="domain" description="Exonuclease VII large subunit C-terminal" evidence="6">
    <location>
        <begin position="150"/>
        <end position="463"/>
    </location>
</feature>
<keyword evidence="2 5" id="KW-0540">Nuclease</keyword>
<feature type="domain" description="OB-fold nucleic acid binding" evidence="7">
    <location>
        <begin position="19"/>
        <end position="124"/>
    </location>
</feature>
<dbReference type="CDD" id="cd04489">
    <property type="entry name" value="ExoVII_LU_OBF"/>
    <property type="match status" value="1"/>
</dbReference>
<dbReference type="InterPro" id="IPR020579">
    <property type="entry name" value="Exonuc_VII_lsu_C"/>
</dbReference>
<dbReference type="Pfam" id="PF13742">
    <property type="entry name" value="tRNA_anti_2"/>
    <property type="match status" value="1"/>
</dbReference>
<sequence>MHKSKVRMPEKTNDKTIFSLLEVTKSIKKTLEQRYSSSFWIKAEMNKLNHYSHSGHCFPEIIEKVDGKIVAQCKATMWREDYQNINRNFLRILQEPLKDGIKILFLAKISFDPAFGLSLQIIDIDPQFTLGDLENEKRQTIKKLKEEGIYDANKKLDLPLLPQRLAIISVETSKGYGDFLNVIDNNNWNYKFFYLLFPSILQGDKAVTGIIAQLERIKKVIHHFDAVAIIRGGGGDVGLSCYNKYELAKAIALFPIPVITGIGHVTNETVCEMIAHTNAITPTKLAEYLLQKFHNISVPIQKAKEKIIDKARRLISEENATLDSELKLFRSLTNTILNNNENKIKNASYAIKQQSQFIIKNSSNVLESLYHKTQMAATNRIKQSQATVFLVQETIKTASIKNIKNAELILGNIEKNIQIMDPVNVLKRGFSITYHNGKAVKDTTHLQEGTTIETVLFNGTIESTITKIKE</sequence>
<name>A0ABS5D136_9FLAO</name>
<gene>
    <name evidence="8" type="primary">xseA</name>
    <name evidence="8" type="ORF">KBJ98_03335</name>
</gene>
<evidence type="ECO:0000256" key="3">
    <source>
        <dbReference type="ARBA" id="ARBA00022801"/>
    </source>
</evidence>
<comment type="caution">
    <text evidence="8">The sequence shown here is derived from an EMBL/GenBank/DDBJ whole genome shotgun (WGS) entry which is preliminary data.</text>
</comment>
<dbReference type="InterPro" id="IPR025824">
    <property type="entry name" value="OB-fold_nuc-bd_dom"/>
</dbReference>
<evidence type="ECO:0000256" key="5">
    <source>
        <dbReference type="RuleBase" id="RU004355"/>
    </source>
</evidence>
<keyword evidence="4 5" id="KW-0269">Exonuclease</keyword>
<organism evidence="8 9">
    <name type="scientific">Flavobacterium erciyesense</name>
    <dbReference type="NCBI Taxonomy" id="2825842"/>
    <lineage>
        <taxon>Bacteria</taxon>
        <taxon>Pseudomonadati</taxon>
        <taxon>Bacteroidota</taxon>
        <taxon>Flavobacteriia</taxon>
        <taxon>Flavobacteriales</taxon>
        <taxon>Flavobacteriaceae</taxon>
        <taxon>Flavobacterium</taxon>
    </lineage>
</organism>
<comment type="subcellular location">
    <subcellularLocation>
        <location evidence="5">Cytoplasm</location>
    </subcellularLocation>
</comment>
<dbReference type="Pfam" id="PF02601">
    <property type="entry name" value="Exonuc_VII_L"/>
    <property type="match status" value="1"/>
</dbReference>
<keyword evidence="3 5" id="KW-0378">Hydrolase</keyword>
<dbReference type="InterPro" id="IPR003753">
    <property type="entry name" value="Exonuc_VII_L"/>
</dbReference>
<evidence type="ECO:0000256" key="4">
    <source>
        <dbReference type="ARBA" id="ARBA00022839"/>
    </source>
</evidence>
<comment type="catalytic activity">
    <reaction evidence="5">
        <text>Exonucleolytic cleavage in either 5'- to 3'- or 3'- to 5'-direction to yield nucleoside 5'-phosphates.</text>
        <dbReference type="EC" id="3.1.11.6"/>
    </reaction>
</comment>
<protein>
    <recommendedName>
        <fullName evidence="5">Exodeoxyribonuclease 7 large subunit</fullName>
        <ecNumber evidence="5">3.1.11.6</ecNumber>
    </recommendedName>
</protein>
<accession>A0ABS5D136</accession>
<dbReference type="EC" id="3.1.11.6" evidence="5"/>
<dbReference type="EMBL" id="JAGPXB010000002">
    <property type="protein sequence ID" value="MBQ0907732.1"/>
    <property type="molecule type" value="Genomic_DNA"/>
</dbReference>
<evidence type="ECO:0000259" key="7">
    <source>
        <dbReference type="Pfam" id="PF13742"/>
    </source>
</evidence>
<dbReference type="Proteomes" id="UP000679008">
    <property type="component" value="Unassembled WGS sequence"/>
</dbReference>
<evidence type="ECO:0000259" key="6">
    <source>
        <dbReference type="Pfam" id="PF02601"/>
    </source>
</evidence>
<evidence type="ECO:0000256" key="1">
    <source>
        <dbReference type="ARBA" id="ARBA00022490"/>
    </source>
</evidence>
<keyword evidence="9" id="KW-1185">Reference proteome</keyword>
<evidence type="ECO:0000256" key="2">
    <source>
        <dbReference type="ARBA" id="ARBA00022722"/>
    </source>
</evidence>
<dbReference type="GO" id="GO:0008855">
    <property type="term" value="F:exodeoxyribonuclease VII activity"/>
    <property type="evidence" value="ECO:0007669"/>
    <property type="project" value="UniProtKB-EC"/>
</dbReference>
<evidence type="ECO:0000313" key="9">
    <source>
        <dbReference type="Proteomes" id="UP000679008"/>
    </source>
</evidence>
<dbReference type="PANTHER" id="PTHR30008:SF0">
    <property type="entry name" value="EXODEOXYRIBONUCLEASE 7 LARGE SUBUNIT"/>
    <property type="match status" value="1"/>
</dbReference>
<comment type="similarity">
    <text evidence="5">Belongs to the XseA family.</text>
</comment>
<reference evidence="8 9" key="1">
    <citation type="submission" date="2021-04" db="EMBL/GenBank/DDBJ databases">
        <title>Description of novel Flavobacterium sp. F-328.</title>
        <authorList>
            <person name="Saticioglu I.B."/>
        </authorList>
    </citation>
    <scope>NUCLEOTIDE SEQUENCE [LARGE SCALE GENOMIC DNA]</scope>
    <source>
        <strain evidence="8 9">F-328</strain>
    </source>
</reference>
<proteinExistence type="inferred from homology"/>
<evidence type="ECO:0000313" key="8">
    <source>
        <dbReference type="EMBL" id="MBQ0907732.1"/>
    </source>
</evidence>
<dbReference type="PANTHER" id="PTHR30008">
    <property type="entry name" value="EXODEOXYRIBONUCLEASE 7 LARGE SUBUNIT"/>
    <property type="match status" value="1"/>
</dbReference>